<feature type="transmembrane region" description="Helical" evidence="3">
    <location>
        <begin position="98"/>
        <end position="116"/>
    </location>
</feature>
<keyword evidence="3" id="KW-0472">Membrane</keyword>
<evidence type="ECO:0000256" key="3">
    <source>
        <dbReference type="SAM" id="Phobius"/>
    </source>
</evidence>
<proteinExistence type="inferred from homology"/>
<sequence>MAGQQEAALALTEVAVVSDSASANGHHFDTLHFPLDTTAVASQSGHNKDTGIWSNLILAYKTLGVVFGGLVTSPLYVYPSMPFPKSPTEEDYLGLYSIMFWTLTLIGVVKYACIALQADDHGEGVYSIIHYYPGIFKALSPHYIIHFFRNNGKDGWVMLGGTILCITGSEALFADLGHFSRSSIQIAFLFTIYPSLVLTYAGQTAYLIKNPNDHLDGFYKFIPKSVYWPIFIIATLAAIVASQSLISATFSVIKQSVVLDYFPRVKVVHTSSKKEGEVYSPEINYILMVFCVAVILIFGDGQDIGNAFGVVVSLVMLITTILLTLVMIIIWRTPLLLVALYFFTFFTMEGVYVSAVLTKLPEGGWIPFAISMVLALIMFGWYYGRQRKIEYELTHKIDLERLGILLSNPSVQRVPGLCFFYTNIQNGLTPILGHYIKNMRSLHKVQEEISELREAKMAGVIHVRGKARFYIGKNTTLFDRIMLAFYETLHNNCRSALPALGVPLPQRLEVGMFYEA</sequence>
<feature type="transmembrane region" description="Helical" evidence="3">
    <location>
        <begin position="58"/>
        <end position="78"/>
    </location>
</feature>
<protein>
    <submittedName>
        <fullName evidence="5">Potassium transporter</fullName>
    </submittedName>
</protein>
<keyword evidence="6" id="KW-1185">Reference proteome</keyword>
<comment type="similarity">
    <text evidence="2">Belongs to the HAK/KUP transporter (TC 2.A.72.3) family.</text>
</comment>
<feature type="domain" description="K+ potassium transporter integral membrane" evidence="4">
    <location>
        <begin position="124"/>
        <end position="401"/>
    </location>
</feature>
<feature type="transmembrane region" description="Helical" evidence="3">
    <location>
        <begin position="338"/>
        <end position="358"/>
    </location>
</feature>
<name>A0A1R3HQI8_9ROSI</name>
<comment type="caution">
    <text evidence="5">The sequence shown here is derived from an EMBL/GenBank/DDBJ whole genome shotgun (WGS) entry which is preliminary data.</text>
</comment>
<dbReference type="Proteomes" id="UP000187203">
    <property type="component" value="Unassembled WGS sequence"/>
</dbReference>
<dbReference type="OrthoDB" id="504708at2759"/>
<feature type="transmembrane region" description="Helical" evidence="3">
    <location>
        <begin position="186"/>
        <end position="206"/>
    </location>
</feature>
<keyword evidence="3" id="KW-1133">Transmembrane helix</keyword>
<gene>
    <name evidence="5" type="ORF">COLO4_27554</name>
</gene>
<accession>A0A1R3HQI8</accession>
<evidence type="ECO:0000256" key="2">
    <source>
        <dbReference type="ARBA" id="ARBA00008440"/>
    </source>
</evidence>
<evidence type="ECO:0000259" key="4">
    <source>
        <dbReference type="Pfam" id="PF02705"/>
    </source>
</evidence>
<dbReference type="AlphaFoldDB" id="A0A1R3HQI8"/>
<dbReference type="InterPro" id="IPR003855">
    <property type="entry name" value="K+_transporter"/>
</dbReference>
<organism evidence="5 6">
    <name type="scientific">Corchorus olitorius</name>
    <dbReference type="NCBI Taxonomy" id="93759"/>
    <lineage>
        <taxon>Eukaryota</taxon>
        <taxon>Viridiplantae</taxon>
        <taxon>Streptophyta</taxon>
        <taxon>Embryophyta</taxon>
        <taxon>Tracheophyta</taxon>
        <taxon>Spermatophyta</taxon>
        <taxon>Magnoliopsida</taxon>
        <taxon>eudicotyledons</taxon>
        <taxon>Gunneridae</taxon>
        <taxon>Pentapetalae</taxon>
        <taxon>rosids</taxon>
        <taxon>malvids</taxon>
        <taxon>Malvales</taxon>
        <taxon>Malvaceae</taxon>
        <taxon>Grewioideae</taxon>
        <taxon>Apeibeae</taxon>
        <taxon>Corchorus</taxon>
    </lineage>
</organism>
<keyword evidence="3" id="KW-0812">Transmembrane</keyword>
<dbReference type="GO" id="GO:0005886">
    <property type="term" value="C:plasma membrane"/>
    <property type="evidence" value="ECO:0007669"/>
    <property type="project" value="UniProtKB-SubCell"/>
</dbReference>
<dbReference type="InterPro" id="IPR053951">
    <property type="entry name" value="K_trans_N"/>
</dbReference>
<evidence type="ECO:0000313" key="6">
    <source>
        <dbReference type="Proteomes" id="UP000187203"/>
    </source>
</evidence>
<comment type="subcellular location">
    <subcellularLocation>
        <location evidence="1">Cell membrane</location>
        <topology evidence="1">Multi-pass membrane protein</topology>
    </subcellularLocation>
</comment>
<dbReference type="GO" id="GO:0015079">
    <property type="term" value="F:potassium ion transmembrane transporter activity"/>
    <property type="evidence" value="ECO:0007669"/>
    <property type="project" value="InterPro"/>
</dbReference>
<feature type="transmembrane region" description="Helical" evidence="3">
    <location>
        <begin position="128"/>
        <end position="149"/>
    </location>
</feature>
<evidence type="ECO:0000256" key="1">
    <source>
        <dbReference type="ARBA" id="ARBA00004651"/>
    </source>
</evidence>
<dbReference type="PANTHER" id="PTHR30540">
    <property type="entry name" value="OSMOTIC STRESS POTASSIUM TRANSPORTER"/>
    <property type="match status" value="1"/>
</dbReference>
<dbReference type="STRING" id="93759.A0A1R3HQI8"/>
<feature type="transmembrane region" description="Helical" evidence="3">
    <location>
        <begin position="283"/>
        <end position="301"/>
    </location>
</feature>
<dbReference type="PANTHER" id="PTHR30540:SF13">
    <property type="entry name" value="POTASSIUM TRANSPORTER 17-RELATED"/>
    <property type="match status" value="1"/>
</dbReference>
<dbReference type="Pfam" id="PF02705">
    <property type="entry name" value="K_trans"/>
    <property type="match status" value="1"/>
</dbReference>
<evidence type="ECO:0000313" key="5">
    <source>
        <dbReference type="EMBL" id="OMO72603.1"/>
    </source>
</evidence>
<feature type="transmembrane region" description="Helical" evidence="3">
    <location>
        <begin position="155"/>
        <end position="174"/>
    </location>
</feature>
<feature type="transmembrane region" description="Helical" evidence="3">
    <location>
        <begin position="226"/>
        <end position="246"/>
    </location>
</feature>
<feature type="transmembrane region" description="Helical" evidence="3">
    <location>
        <begin position="307"/>
        <end position="331"/>
    </location>
</feature>
<reference evidence="6" key="1">
    <citation type="submission" date="2013-09" db="EMBL/GenBank/DDBJ databases">
        <title>Corchorus olitorius genome sequencing.</title>
        <authorList>
            <person name="Alam M."/>
            <person name="Haque M.S."/>
            <person name="Islam M.S."/>
            <person name="Emdad E.M."/>
            <person name="Islam M.M."/>
            <person name="Ahmed B."/>
            <person name="Halim A."/>
            <person name="Hossen Q.M.M."/>
            <person name="Hossain M.Z."/>
            <person name="Ahmed R."/>
            <person name="Khan M.M."/>
            <person name="Islam R."/>
            <person name="Rashid M.M."/>
            <person name="Khan S.A."/>
            <person name="Rahman M.S."/>
            <person name="Alam M."/>
            <person name="Yahiya A.S."/>
            <person name="Khan M.S."/>
            <person name="Azam M.S."/>
            <person name="Haque T."/>
            <person name="Lashkar M.Z.H."/>
            <person name="Akhand A.I."/>
            <person name="Morshed G."/>
            <person name="Roy S."/>
            <person name="Uddin K.S."/>
            <person name="Rabeya T."/>
            <person name="Hossain A.S."/>
            <person name="Chowdhury A."/>
            <person name="Snigdha A.R."/>
            <person name="Mortoza M.S."/>
            <person name="Matin S.A."/>
            <person name="Hoque S.M.E."/>
            <person name="Islam M.K."/>
            <person name="Roy D.K."/>
            <person name="Haider R."/>
            <person name="Moosa M.M."/>
            <person name="Elias S.M."/>
            <person name="Hasan A.M."/>
            <person name="Jahan S."/>
            <person name="Shafiuddin M."/>
            <person name="Mahmood N."/>
            <person name="Shommy N.S."/>
        </authorList>
    </citation>
    <scope>NUCLEOTIDE SEQUENCE [LARGE SCALE GENOMIC DNA]</scope>
    <source>
        <strain evidence="6">cv. O-4</strain>
    </source>
</reference>
<dbReference type="EMBL" id="AWUE01019630">
    <property type="protein sequence ID" value="OMO72603.1"/>
    <property type="molecule type" value="Genomic_DNA"/>
</dbReference>
<feature type="transmembrane region" description="Helical" evidence="3">
    <location>
        <begin position="364"/>
        <end position="383"/>
    </location>
</feature>